<evidence type="ECO:0000313" key="3">
    <source>
        <dbReference type="Proteomes" id="UP000237105"/>
    </source>
</evidence>
<comment type="caution">
    <text evidence="2">The sequence shown here is derived from an EMBL/GenBank/DDBJ whole genome shotgun (WGS) entry which is preliminary data.</text>
</comment>
<feature type="transmembrane region" description="Helical" evidence="1">
    <location>
        <begin position="39"/>
        <end position="56"/>
    </location>
</feature>
<feature type="non-terminal residue" evidence="2">
    <location>
        <position position="1"/>
    </location>
</feature>
<dbReference type="Proteomes" id="UP000237105">
    <property type="component" value="Unassembled WGS sequence"/>
</dbReference>
<keyword evidence="1 2" id="KW-0812">Transmembrane</keyword>
<evidence type="ECO:0000313" key="2">
    <source>
        <dbReference type="EMBL" id="PON80269.1"/>
    </source>
</evidence>
<reference evidence="3" key="1">
    <citation type="submission" date="2016-06" db="EMBL/GenBank/DDBJ databases">
        <title>Parallel loss of symbiosis genes in relatives of nitrogen-fixing non-legume Parasponia.</title>
        <authorList>
            <person name="Van Velzen R."/>
            <person name="Holmer R."/>
            <person name="Bu F."/>
            <person name="Rutten L."/>
            <person name="Van Zeijl A."/>
            <person name="Liu W."/>
            <person name="Santuari L."/>
            <person name="Cao Q."/>
            <person name="Sharma T."/>
            <person name="Shen D."/>
            <person name="Roswanjaya Y."/>
            <person name="Wardhani T."/>
            <person name="Kalhor M.S."/>
            <person name="Jansen J."/>
            <person name="Van den Hoogen J."/>
            <person name="Gungor B."/>
            <person name="Hartog M."/>
            <person name="Hontelez J."/>
            <person name="Verver J."/>
            <person name="Yang W.-C."/>
            <person name="Schijlen E."/>
            <person name="Repin R."/>
            <person name="Schilthuizen M."/>
            <person name="Schranz E."/>
            <person name="Heidstra R."/>
            <person name="Miyata K."/>
            <person name="Fedorova E."/>
            <person name="Kohlen W."/>
            <person name="Bisseling T."/>
            <person name="Smit S."/>
            <person name="Geurts R."/>
        </authorList>
    </citation>
    <scope>NUCLEOTIDE SEQUENCE [LARGE SCALE GENOMIC DNA]</scope>
    <source>
        <strain evidence="3">cv. WU1-14</strain>
    </source>
</reference>
<keyword evidence="1" id="KW-0472">Membrane</keyword>
<evidence type="ECO:0000256" key="1">
    <source>
        <dbReference type="SAM" id="Phobius"/>
    </source>
</evidence>
<dbReference type="OrthoDB" id="10355857at2759"/>
<dbReference type="AlphaFoldDB" id="A0A2P5E3Z9"/>
<organism evidence="2 3">
    <name type="scientific">Parasponia andersonii</name>
    <name type="common">Sponia andersonii</name>
    <dbReference type="NCBI Taxonomy" id="3476"/>
    <lineage>
        <taxon>Eukaryota</taxon>
        <taxon>Viridiplantae</taxon>
        <taxon>Streptophyta</taxon>
        <taxon>Embryophyta</taxon>
        <taxon>Tracheophyta</taxon>
        <taxon>Spermatophyta</taxon>
        <taxon>Magnoliopsida</taxon>
        <taxon>eudicotyledons</taxon>
        <taxon>Gunneridae</taxon>
        <taxon>Pentapetalae</taxon>
        <taxon>rosids</taxon>
        <taxon>fabids</taxon>
        <taxon>Rosales</taxon>
        <taxon>Cannabaceae</taxon>
        <taxon>Parasponia</taxon>
    </lineage>
</organism>
<keyword evidence="3" id="KW-1185">Reference proteome</keyword>
<proteinExistence type="predicted"/>
<name>A0A2P5E3Z9_PARAD</name>
<sequence>VSWNEDGFKTLIKDILVNLTLMGKLCCSEEDGGLDLSKFLIVIVLAFAIMAVCMPPPQRAVFAVYRCR</sequence>
<gene>
    <name evidence="2" type="ORF">PanWU01x14_007190</name>
</gene>
<accession>A0A2P5E3Z9</accession>
<dbReference type="EMBL" id="JXTB01000002">
    <property type="protein sequence ID" value="PON80269.1"/>
    <property type="molecule type" value="Genomic_DNA"/>
</dbReference>
<protein>
    <submittedName>
        <fullName evidence="2">Transmembrane protein</fullName>
    </submittedName>
</protein>
<keyword evidence="1" id="KW-1133">Transmembrane helix</keyword>